<dbReference type="SUPFAM" id="SSF52058">
    <property type="entry name" value="L domain-like"/>
    <property type="match status" value="1"/>
</dbReference>
<evidence type="ECO:0000256" key="1">
    <source>
        <dbReference type="ARBA" id="ARBA00022614"/>
    </source>
</evidence>
<evidence type="ECO:0000256" key="2">
    <source>
        <dbReference type="ARBA" id="ARBA00022737"/>
    </source>
</evidence>
<accession>A0A1D2VR94</accession>
<evidence type="ECO:0000313" key="4">
    <source>
        <dbReference type="Proteomes" id="UP000095038"/>
    </source>
</evidence>
<dbReference type="InParanoid" id="A0A1D2VR94"/>
<sequence>MLLREEERVENNQNDNPIQVNQQQPIEVIRNFSFTNIQPLAKLTLLKRLNLSGNYLSKVSCLKRLTLLIDLNISNNQITNIKFLSGLTKLKRLSFPRNNIEDIRYLSTLENLVHLEGNDNEIKNIDPIINLQKLRELLLDNNQIFELGEINKLQDLVNLSLNQNLIENVKNTLFFTGNEIYFKKLRRIRITHNVIKDLRNIYIPENVEYFNFSRNKINMLSIANVNKLSKLKVLKLNQNSLTKLKYFEILTIIHSIDLNQNHLTHFSFRTRENQDNLIFLLLHENELSETVEDYMNISPNVKIVYLSSWCSR</sequence>
<organism evidence="3 4">
    <name type="scientific">Ascoidea rubescens DSM 1968</name>
    <dbReference type="NCBI Taxonomy" id="1344418"/>
    <lineage>
        <taxon>Eukaryota</taxon>
        <taxon>Fungi</taxon>
        <taxon>Dikarya</taxon>
        <taxon>Ascomycota</taxon>
        <taxon>Saccharomycotina</taxon>
        <taxon>Saccharomycetes</taxon>
        <taxon>Ascoideaceae</taxon>
        <taxon>Ascoidea</taxon>
    </lineage>
</organism>
<dbReference type="RefSeq" id="XP_020050439.1">
    <property type="nucleotide sequence ID" value="XM_020191494.1"/>
</dbReference>
<protein>
    <submittedName>
        <fullName evidence="3">L domain-like protein</fullName>
    </submittedName>
</protein>
<dbReference type="EMBL" id="KV454475">
    <property type="protein sequence ID" value="ODV64132.1"/>
    <property type="molecule type" value="Genomic_DNA"/>
</dbReference>
<dbReference type="InterPro" id="IPR050836">
    <property type="entry name" value="SDS22/Internalin_LRR"/>
</dbReference>
<reference evidence="4" key="1">
    <citation type="submission" date="2016-05" db="EMBL/GenBank/DDBJ databases">
        <title>Comparative genomics of biotechnologically important yeasts.</title>
        <authorList>
            <consortium name="DOE Joint Genome Institute"/>
            <person name="Riley R."/>
            <person name="Haridas S."/>
            <person name="Wolfe K.H."/>
            <person name="Lopes M.R."/>
            <person name="Hittinger C.T."/>
            <person name="Goker M."/>
            <person name="Salamov A."/>
            <person name="Wisecaver J."/>
            <person name="Long T.M."/>
            <person name="Aerts A.L."/>
            <person name="Barry K."/>
            <person name="Choi C."/>
            <person name="Clum A."/>
            <person name="Coughlan A.Y."/>
            <person name="Deshpande S."/>
            <person name="Douglass A.P."/>
            <person name="Hanson S.J."/>
            <person name="Klenk H.-P."/>
            <person name="Labutti K."/>
            <person name="Lapidus A."/>
            <person name="Lindquist E."/>
            <person name="Lipzen A."/>
            <person name="Meier-Kolthoff J.P."/>
            <person name="Ohm R.A."/>
            <person name="Otillar R.P."/>
            <person name="Pangilinan J."/>
            <person name="Peng Y."/>
            <person name="Rokas A."/>
            <person name="Rosa C.A."/>
            <person name="Scheuner C."/>
            <person name="Sibirny A.A."/>
            <person name="Slot J.C."/>
            <person name="Stielow J.B."/>
            <person name="Sun H."/>
            <person name="Kurtzman C.P."/>
            <person name="Blackwell M."/>
            <person name="Grigoriev I.V."/>
            <person name="Jeffries T.W."/>
        </authorList>
    </citation>
    <scope>NUCLEOTIDE SEQUENCE [LARGE SCALE GENOMIC DNA]</scope>
    <source>
        <strain evidence="4">DSM 1968</strain>
    </source>
</reference>
<dbReference type="PANTHER" id="PTHR46652:SF3">
    <property type="entry name" value="LEUCINE-RICH REPEAT-CONTAINING PROTEIN 9"/>
    <property type="match status" value="1"/>
</dbReference>
<dbReference type="Proteomes" id="UP000095038">
    <property type="component" value="Unassembled WGS sequence"/>
</dbReference>
<dbReference type="Gene3D" id="3.80.10.10">
    <property type="entry name" value="Ribonuclease Inhibitor"/>
    <property type="match status" value="2"/>
</dbReference>
<dbReference type="PROSITE" id="PS51450">
    <property type="entry name" value="LRR"/>
    <property type="match status" value="5"/>
</dbReference>
<dbReference type="PANTHER" id="PTHR46652">
    <property type="entry name" value="LEUCINE-RICH REPEAT AND IQ DOMAIN-CONTAINING PROTEIN 1-RELATED"/>
    <property type="match status" value="1"/>
</dbReference>
<name>A0A1D2VR94_9ASCO</name>
<dbReference type="SMART" id="SM00365">
    <property type="entry name" value="LRR_SD22"/>
    <property type="match status" value="4"/>
</dbReference>
<dbReference type="InterPro" id="IPR032675">
    <property type="entry name" value="LRR_dom_sf"/>
</dbReference>
<keyword evidence="4" id="KW-1185">Reference proteome</keyword>
<evidence type="ECO:0000313" key="3">
    <source>
        <dbReference type="EMBL" id="ODV64132.1"/>
    </source>
</evidence>
<dbReference type="GeneID" id="30965130"/>
<dbReference type="OrthoDB" id="266138at2759"/>
<proteinExistence type="predicted"/>
<keyword evidence="1" id="KW-0433">Leucine-rich repeat</keyword>
<gene>
    <name evidence="3" type="ORF">ASCRUDRAFT_68154</name>
</gene>
<dbReference type="STRING" id="1344418.A0A1D2VR94"/>
<dbReference type="AlphaFoldDB" id="A0A1D2VR94"/>
<dbReference type="InterPro" id="IPR001611">
    <property type="entry name" value="Leu-rich_rpt"/>
</dbReference>
<keyword evidence="2" id="KW-0677">Repeat</keyword>